<organism evidence="3 4">
    <name type="scientific">Babesia ovis</name>
    <dbReference type="NCBI Taxonomy" id="5869"/>
    <lineage>
        <taxon>Eukaryota</taxon>
        <taxon>Sar</taxon>
        <taxon>Alveolata</taxon>
        <taxon>Apicomplexa</taxon>
        <taxon>Aconoidasida</taxon>
        <taxon>Piroplasmida</taxon>
        <taxon>Babesiidae</taxon>
        <taxon>Babesia</taxon>
    </lineage>
</organism>
<dbReference type="SUPFAM" id="SSF158230">
    <property type="entry name" value="PRP4-like"/>
    <property type="match status" value="1"/>
</dbReference>
<dbReference type="InterPro" id="IPR014906">
    <property type="entry name" value="PRP4-like"/>
</dbReference>
<evidence type="ECO:0000313" key="3">
    <source>
        <dbReference type="EMBL" id="GFE55874.1"/>
    </source>
</evidence>
<dbReference type="PANTHER" id="PTHR19846">
    <property type="entry name" value="WD40 REPEAT PROTEIN"/>
    <property type="match status" value="1"/>
</dbReference>
<reference evidence="3" key="1">
    <citation type="submission" date="2019-12" db="EMBL/GenBank/DDBJ databases">
        <title>Genome sequence of Babesia ovis.</title>
        <authorList>
            <person name="Yamagishi J."/>
            <person name="Sevinc F."/>
            <person name="Xuan X."/>
        </authorList>
    </citation>
    <scope>NUCLEOTIDE SEQUENCE</scope>
    <source>
        <strain evidence="3">Selcuk</strain>
    </source>
</reference>
<dbReference type="PROSITE" id="PS50082">
    <property type="entry name" value="WD_REPEATS_2"/>
    <property type="match status" value="4"/>
</dbReference>
<feature type="repeat" description="WD" evidence="1">
    <location>
        <begin position="312"/>
        <end position="353"/>
    </location>
</feature>
<dbReference type="Pfam" id="PF08799">
    <property type="entry name" value="PRP4"/>
    <property type="match status" value="1"/>
</dbReference>
<dbReference type="AlphaFoldDB" id="A0A9W5WWF5"/>
<feature type="repeat" description="WD" evidence="1">
    <location>
        <begin position="396"/>
        <end position="438"/>
    </location>
</feature>
<evidence type="ECO:0000313" key="4">
    <source>
        <dbReference type="Proteomes" id="UP001057455"/>
    </source>
</evidence>
<comment type="caution">
    <text evidence="3">The sequence shown here is derived from an EMBL/GenBank/DDBJ whole genome shotgun (WGS) entry which is preliminary data.</text>
</comment>
<dbReference type="GO" id="GO:0017070">
    <property type="term" value="F:U6 snRNA binding"/>
    <property type="evidence" value="ECO:0007669"/>
    <property type="project" value="TreeGrafter"/>
</dbReference>
<dbReference type="Pfam" id="PF00400">
    <property type="entry name" value="WD40"/>
    <property type="match status" value="5"/>
</dbReference>
<evidence type="ECO:0000256" key="1">
    <source>
        <dbReference type="PROSITE-ProRule" id="PRU00221"/>
    </source>
</evidence>
<dbReference type="Proteomes" id="UP001057455">
    <property type="component" value="Unassembled WGS sequence"/>
</dbReference>
<dbReference type="SMART" id="SM00500">
    <property type="entry name" value="SFM"/>
    <property type="match status" value="1"/>
</dbReference>
<dbReference type="SUPFAM" id="SSF50978">
    <property type="entry name" value="WD40 repeat-like"/>
    <property type="match status" value="1"/>
</dbReference>
<dbReference type="EMBL" id="BLIY01000024">
    <property type="protein sequence ID" value="GFE55874.1"/>
    <property type="molecule type" value="Genomic_DNA"/>
</dbReference>
<sequence length="533" mass="60439">MLNMSYWGLTDAVTDMNALKEFELKSKLYSVQLGITTNDLEVIKILRALIEPITVFGEGKYERRERLKKILLFKYDRLFHGKDVASAVSASSEAKNLYEVIKAFNIDMSNVFSKKAIFGEVTQEAAQDMADKELFYTEGSEHIKTLRSNLAHHCWERSQKRKHVIHEYRSNTDQFEHKDDIDRYGNYLTESLGLAYSHLAAERPLTSAKFSPNMKYIAVGSFCSYINILDYKPEENLPIARKLDNNLKEMIHCLDWNSKLNPIYDPQSSADSIPDHELLLATGGSGGSITIWRPFPNRTSEATDPDHCVHTVKLHDDRVNRVKFHSFRDILLSSSADETVRLFDTQAMEELYVQEGHSHGVHGLAINGDGNLVASGDMHGVILIMDLRTGKHIFQQPMHNGKVTAIDFHPVYNHLMVTAAEDNAVKLFDLRKVRPASSLLAHTKLVSDVQFEPIYGRFLATSSFDTHLKVWDTSEYKCRKVLSNNEAKIMSLNVAPDSSAIVTACYDRTLRIFKNTSNNDPEMDAGICRAINR</sequence>
<dbReference type="CDD" id="cd00200">
    <property type="entry name" value="WD40"/>
    <property type="match status" value="1"/>
</dbReference>
<dbReference type="PANTHER" id="PTHR19846:SF0">
    <property type="entry name" value="PRE-MRNA PROCESSING FACTOR 4"/>
    <property type="match status" value="1"/>
</dbReference>
<dbReference type="Gene3D" id="4.10.280.110">
    <property type="entry name" value="Pre-mRNA processing factor 4 domain"/>
    <property type="match status" value="1"/>
</dbReference>
<dbReference type="OrthoDB" id="540662at2759"/>
<feature type="repeat" description="WD" evidence="1">
    <location>
        <begin position="439"/>
        <end position="481"/>
    </location>
</feature>
<dbReference type="InterPro" id="IPR036285">
    <property type="entry name" value="PRP4-like_sf"/>
</dbReference>
<dbReference type="InterPro" id="IPR036322">
    <property type="entry name" value="WD40_repeat_dom_sf"/>
</dbReference>
<dbReference type="InterPro" id="IPR001680">
    <property type="entry name" value="WD40_rpt"/>
</dbReference>
<keyword evidence="3" id="KW-0687">Ribonucleoprotein</keyword>
<keyword evidence="1" id="KW-0853">WD repeat</keyword>
<dbReference type="GO" id="GO:0030621">
    <property type="term" value="F:U4 snRNA binding"/>
    <property type="evidence" value="ECO:0007669"/>
    <property type="project" value="TreeGrafter"/>
</dbReference>
<name>A0A9W5WWF5_BABOV</name>
<accession>A0A9W5WWF5</accession>
<feature type="repeat" description="WD" evidence="1">
    <location>
        <begin position="354"/>
        <end position="395"/>
    </location>
</feature>
<keyword evidence="4" id="KW-1185">Reference proteome</keyword>
<dbReference type="GO" id="GO:0000398">
    <property type="term" value="P:mRNA splicing, via spliceosome"/>
    <property type="evidence" value="ECO:0007669"/>
    <property type="project" value="TreeGrafter"/>
</dbReference>
<dbReference type="PROSITE" id="PS50294">
    <property type="entry name" value="WD_REPEATS_REGION"/>
    <property type="match status" value="1"/>
</dbReference>
<dbReference type="SMART" id="SM00320">
    <property type="entry name" value="WD40"/>
    <property type="match status" value="7"/>
</dbReference>
<proteinExistence type="predicted"/>
<evidence type="ECO:0000259" key="2">
    <source>
        <dbReference type="SMART" id="SM00500"/>
    </source>
</evidence>
<protein>
    <submittedName>
        <fullName evidence="3">U4 U6 small nuclear ribonucleoprotein</fullName>
    </submittedName>
</protein>
<dbReference type="GO" id="GO:0046540">
    <property type="term" value="C:U4/U6 x U5 tri-snRNP complex"/>
    <property type="evidence" value="ECO:0007669"/>
    <property type="project" value="TreeGrafter"/>
</dbReference>
<gene>
    <name evidence="3" type="ORF">BaOVIS_032780</name>
</gene>
<dbReference type="InterPro" id="IPR015943">
    <property type="entry name" value="WD40/YVTN_repeat-like_dom_sf"/>
</dbReference>
<feature type="domain" description="Pre-mRNA processing factor 4 (PRP4)-like" evidence="2">
    <location>
        <begin position="37"/>
        <end position="85"/>
    </location>
</feature>
<dbReference type="Gene3D" id="2.130.10.10">
    <property type="entry name" value="YVTN repeat-like/Quinoprotein amine dehydrogenase"/>
    <property type="match status" value="2"/>
</dbReference>